<feature type="active site" description="Charge relay system" evidence="6">
    <location>
        <position position="255"/>
    </location>
</feature>
<dbReference type="AlphaFoldDB" id="A0A344URD1"/>
<name>A0A344URD1_9ACTN</name>
<dbReference type="Gene3D" id="3.40.50.10740">
    <property type="entry name" value="Class I glutamine amidotransferase-like"/>
    <property type="match status" value="1"/>
</dbReference>
<keyword evidence="4 9" id="KW-0378">Hydrolase</keyword>
<dbReference type="Pfam" id="PF02016">
    <property type="entry name" value="Peptidase_S66"/>
    <property type="match status" value="1"/>
</dbReference>
<evidence type="ECO:0000256" key="6">
    <source>
        <dbReference type="PIRSR" id="PIRSR028757-1"/>
    </source>
</evidence>
<reference evidence="9 10" key="1">
    <citation type="submission" date="2017-12" db="EMBL/GenBank/DDBJ databases">
        <title>The whole genome sequence of the Acidipropionibacterium virtanenii sp. nov. type strain JS278.</title>
        <authorList>
            <person name="Laine P."/>
            <person name="Deptula P."/>
            <person name="Varmanen P."/>
            <person name="Auvinen P."/>
        </authorList>
    </citation>
    <scope>NUCLEOTIDE SEQUENCE [LARGE SCALE GENOMIC DNA]</scope>
    <source>
        <strain evidence="9 10">JS278</strain>
    </source>
</reference>
<dbReference type="KEGG" id="acij:JS278_00638"/>
<evidence type="ECO:0000256" key="1">
    <source>
        <dbReference type="ARBA" id="ARBA00010233"/>
    </source>
</evidence>
<keyword evidence="2 9" id="KW-0121">Carboxypeptidase</keyword>
<feature type="domain" description="LD-carboxypeptidase N-terminal" evidence="7">
    <location>
        <begin position="44"/>
        <end position="168"/>
    </location>
</feature>
<evidence type="ECO:0000256" key="3">
    <source>
        <dbReference type="ARBA" id="ARBA00022670"/>
    </source>
</evidence>
<dbReference type="Proteomes" id="UP000251995">
    <property type="component" value="Chromosome"/>
</dbReference>
<evidence type="ECO:0000256" key="5">
    <source>
        <dbReference type="ARBA" id="ARBA00022825"/>
    </source>
</evidence>
<dbReference type="InterPro" id="IPR040449">
    <property type="entry name" value="Peptidase_S66_N"/>
</dbReference>
<dbReference type="SUPFAM" id="SSF52317">
    <property type="entry name" value="Class I glutamine amidotransferase-like"/>
    <property type="match status" value="1"/>
</dbReference>
<dbReference type="GO" id="GO:0004180">
    <property type="term" value="F:carboxypeptidase activity"/>
    <property type="evidence" value="ECO:0007669"/>
    <property type="project" value="UniProtKB-KW"/>
</dbReference>
<comment type="similarity">
    <text evidence="1">Belongs to the peptidase S66 family.</text>
</comment>
<feature type="active site" description="Charge relay system" evidence="6">
    <location>
        <position position="320"/>
    </location>
</feature>
<evidence type="ECO:0000313" key="10">
    <source>
        <dbReference type="Proteomes" id="UP000251995"/>
    </source>
</evidence>
<evidence type="ECO:0000256" key="2">
    <source>
        <dbReference type="ARBA" id="ARBA00022645"/>
    </source>
</evidence>
<dbReference type="InterPro" id="IPR003507">
    <property type="entry name" value="S66_fam"/>
</dbReference>
<organism evidence="9 10">
    <name type="scientific">Acidipropionibacterium virtanenii</name>
    <dbReference type="NCBI Taxonomy" id="2057246"/>
    <lineage>
        <taxon>Bacteria</taxon>
        <taxon>Bacillati</taxon>
        <taxon>Actinomycetota</taxon>
        <taxon>Actinomycetes</taxon>
        <taxon>Propionibacteriales</taxon>
        <taxon>Propionibacteriaceae</taxon>
        <taxon>Acidipropionibacterium</taxon>
    </lineage>
</organism>
<keyword evidence="3" id="KW-0645">Protease</keyword>
<feature type="domain" description="LD-carboxypeptidase C-terminal" evidence="8">
    <location>
        <begin position="216"/>
        <end position="332"/>
    </location>
</feature>
<evidence type="ECO:0000313" key="9">
    <source>
        <dbReference type="EMBL" id="AXE37829.1"/>
    </source>
</evidence>
<dbReference type="RefSeq" id="WP_114043935.1">
    <property type="nucleotide sequence ID" value="NZ_CP025198.1"/>
</dbReference>
<dbReference type="PANTHER" id="PTHR30237">
    <property type="entry name" value="MURAMOYLTETRAPEPTIDE CARBOXYPEPTIDASE"/>
    <property type="match status" value="1"/>
</dbReference>
<dbReference type="EC" id="3.4.16.-" evidence="9"/>
<dbReference type="PIRSF" id="PIRSF028757">
    <property type="entry name" value="LD-carboxypeptidase"/>
    <property type="match status" value="1"/>
</dbReference>
<dbReference type="CDD" id="cd07025">
    <property type="entry name" value="Peptidase_S66"/>
    <property type="match status" value="1"/>
</dbReference>
<dbReference type="InterPro" id="IPR027478">
    <property type="entry name" value="LdcA_N"/>
</dbReference>
<evidence type="ECO:0000259" key="7">
    <source>
        <dbReference type="Pfam" id="PF02016"/>
    </source>
</evidence>
<dbReference type="EMBL" id="CP025198">
    <property type="protein sequence ID" value="AXE37829.1"/>
    <property type="molecule type" value="Genomic_DNA"/>
</dbReference>
<dbReference type="GO" id="GO:0008236">
    <property type="term" value="F:serine-type peptidase activity"/>
    <property type="evidence" value="ECO:0007669"/>
    <property type="project" value="UniProtKB-KW"/>
</dbReference>
<dbReference type="SUPFAM" id="SSF141986">
    <property type="entry name" value="LD-carboxypeptidase A C-terminal domain-like"/>
    <property type="match status" value="1"/>
</dbReference>
<proteinExistence type="inferred from homology"/>
<dbReference type="PANTHER" id="PTHR30237:SF2">
    <property type="entry name" value="MUREIN TETRAPEPTIDE CARBOXYPEPTIDASE"/>
    <property type="match status" value="1"/>
</dbReference>
<sequence>MTSGSPPVGGSTGGRVVGGCGGVDDAALRAAFLDTAPLAAGDVVHLVGPSSPSTPESVERAVGYLEGYGLRVRTAPHILARNDRIEFLAGTDEQRRDDLVAAWTDPEAAAVICVRGGDGAMRLLDGIDWPAMRRAALRRDGRPKLFTGSSDATAIHEALRFHLGVPTLFCPMVGNDVFRDSEIIREDVGHWLLEPWGGRWAVGPEAEAMAPGRAAGVFRGGNLSRVVGALGAVEAGVVEAGPPPAGSAPEILFLEDIGENISHLDGFMVQLVRSGRLESVDGIVLGSWTDCGDLGPIRAMMADHLSGLGIPVLWQQGFGHHPDALSIPLNVPGVLDLTDPTVELRVARAGEPAAVGTGGS</sequence>
<dbReference type="OrthoDB" id="9807329at2"/>
<keyword evidence="5" id="KW-0720">Serine protease</keyword>
<dbReference type="InterPro" id="IPR027461">
    <property type="entry name" value="Carboxypeptidase_A_C_sf"/>
</dbReference>
<evidence type="ECO:0000256" key="4">
    <source>
        <dbReference type="ARBA" id="ARBA00022801"/>
    </source>
</evidence>
<keyword evidence="10" id="KW-1185">Reference proteome</keyword>
<dbReference type="Gene3D" id="3.50.30.60">
    <property type="entry name" value="LD-carboxypeptidase A C-terminal domain-like"/>
    <property type="match status" value="1"/>
</dbReference>
<accession>A0A344URD1</accession>
<protein>
    <submittedName>
        <fullName evidence="9">Putative murein peptide carboxypeptidase</fullName>
        <ecNumber evidence="9">3.4.16.-</ecNumber>
    </submittedName>
</protein>
<dbReference type="GO" id="GO:0006508">
    <property type="term" value="P:proteolysis"/>
    <property type="evidence" value="ECO:0007669"/>
    <property type="project" value="UniProtKB-KW"/>
</dbReference>
<dbReference type="Pfam" id="PF17676">
    <property type="entry name" value="Peptidase_S66C"/>
    <property type="match status" value="1"/>
</dbReference>
<dbReference type="InterPro" id="IPR029062">
    <property type="entry name" value="Class_I_gatase-like"/>
</dbReference>
<evidence type="ECO:0000259" key="8">
    <source>
        <dbReference type="Pfam" id="PF17676"/>
    </source>
</evidence>
<feature type="active site" description="Nucleophile" evidence="6">
    <location>
        <position position="150"/>
    </location>
</feature>
<dbReference type="InterPro" id="IPR040921">
    <property type="entry name" value="Peptidase_S66C"/>
</dbReference>
<gene>
    <name evidence="9" type="primary">ykfA</name>
    <name evidence="9" type="ORF">JS278_00638</name>
</gene>